<dbReference type="PROSITE" id="PS50088">
    <property type="entry name" value="ANK_REPEAT"/>
    <property type="match status" value="3"/>
</dbReference>
<dbReference type="VEuPathDB" id="FungiDB:SMAC_01164"/>
<dbReference type="PANTHER" id="PTHR24123">
    <property type="entry name" value="ANKYRIN REPEAT-CONTAINING"/>
    <property type="match status" value="1"/>
</dbReference>
<feature type="coiled-coil region" evidence="4">
    <location>
        <begin position="1653"/>
        <end position="1703"/>
    </location>
</feature>
<evidence type="ECO:0008006" key="8">
    <source>
        <dbReference type="Google" id="ProtNLM"/>
    </source>
</evidence>
<dbReference type="SMART" id="SM00248">
    <property type="entry name" value="ANK"/>
    <property type="match status" value="14"/>
</dbReference>
<evidence type="ECO:0000256" key="3">
    <source>
        <dbReference type="PROSITE-ProRule" id="PRU00023"/>
    </source>
</evidence>
<feature type="region of interest" description="Disordered" evidence="5">
    <location>
        <begin position="26"/>
        <end position="49"/>
    </location>
</feature>
<evidence type="ECO:0000313" key="6">
    <source>
        <dbReference type="EMBL" id="KAA8627943.1"/>
    </source>
</evidence>
<evidence type="ECO:0000256" key="1">
    <source>
        <dbReference type="ARBA" id="ARBA00022737"/>
    </source>
</evidence>
<proteinExistence type="predicted"/>
<comment type="caution">
    <text evidence="6">The sequence shown here is derived from an EMBL/GenBank/DDBJ whole genome shotgun (WGS) entry which is preliminary data.</text>
</comment>
<name>A0A8S8ZD11_SORMA</name>
<dbReference type="Gene3D" id="1.25.40.20">
    <property type="entry name" value="Ankyrin repeat-containing domain"/>
    <property type="match status" value="6"/>
</dbReference>
<organism evidence="6 7">
    <name type="scientific">Sordaria macrospora</name>
    <dbReference type="NCBI Taxonomy" id="5147"/>
    <lineage>
        <taxon>Eukaryota</taxon>
        <taxon>Fungi</taxon>
        <taxon>Dikarya</taxon>
        <taxon>Ascomycota</taxon>
        <taxon>Pezizomycotina</taxon>
        <taxon>Sordariomycetes</taxon>
        <taxon>Sordariomycetidae</taxon>
        <taxon>Sordariales</taxon>
        <taxon>Sordariaceae</taxon>
        <taxon>Sordaria</taxon>
    </lineage>
</organism>
<feature type="repeat" description="ANK" evidence="3">
    <location>
        <begin position="1122"/>
        <end position="1151"/>
    </location>
</feature>
<dbReference type="InterPro" id="IPR036770">
    <property type="entry name" value="Ankyrin_rpt-contain_sf"/>
</dbReference>
<accession>A0A8S8ZD11</accession>
<gene>
    <name evidence="6" type="ORF">SMACR_01163</name>
</gene>
<keyword evidence="2 3" id="KW-0040">ANK repeat</keyword>
<keyword evidence="1" id="KW-0677">Repeat</keyword>
<evidence type="ECO:0000256" key="2">
    <source>
        <dbReference type="ARBA" id="ARBA00023043"/>
    </source>
</evidence>
<feature type="repeat" description="ANK" evidence="3">
    <location>
        <begin position="335"/>
        <end position="363"/>
    </location>
</feature>
<dbReference type="VEuPathDB" id="FungiDB:SMAC_01163"/>
<dbReference type="SUPFAM" id="SSF48403">
    <property type="entry name" value="Ankyrin repeat"/>
    <property type="match status" value="5"/>
</dbReference>
<evidence type="ECO:0000256" key="4">
    <source>
        <dbReference type="SAM" id="Coils"/>
    </source>
</evidence>
<keyword evidence="4" id="KW-0175">Coiled coil</keyword>
<dbReference type="InterPro" id="IPR051165">
    <property type="entry name" value="Multifunctional_ANK_Repeat"/>
</dbReference>
<feature type="compositionally biased region" description="Pro residues" evidence="5">
    <location>
        <begin position="30"/>
        <end position="44"/>
    </location>
</feature>
<dbReference type="Pfam" id="PF00023">
    <property type="entry name" value="Ank"/>
    <property type="match status" value="1"/>
</dbReference>
<dbReference type="Proteomes" id="UP000433876">
    <property type="component" value="Unassembled WGS sequence"/>
</dbReference>
<evidence type="ECO:0000256" key="5">
    <source>
        <dbReference type="SAM" id="MobiDB-lite"/>
    </source>
</evidence>
<sequence length="1850" mass="202095">MAAMSPQRPQDNRRVRLLELAASVGVTELPPLPPLPPIKLPSPSPQDDLQAEELLRQRRAAENPESSQSTLKRAFSSTKKPWEAKEIFDVLDNHVASGGSPAVANTLIKKLLELGGNPNIKAPKVSRSGSLLSRRKSLETLERSQILQRAIQNRQLDMIAILAHYADDLTLGTALPDAIRSKDLRILGLLLQRGANSAQSQNAQIEFRQLCIAGGYPDLVGLILQSSGGFSSQWLSLCLIDAARKGCLQTVWRLSRSIADADFDTATALRTAIAQSRVDIALAILTGIQPPTPGGAGLMESFKQLLDQSIGPNEKLFFTEALICAGAPGDMVAVALQQACEAENIDMVHLLVENGASVEYQDAKVLCDTIAKGNCNLLQLLLNDQTRLNHILASRCVGVIPTTISPENRYAFLNILLRKGAGGTALGDALIAAVRAGDMQSVDLLLTPYFPEDTVPEGKPRKGSLQMKHSRHEVASVDHLNGMALNNAAMMVNIDMVKKLLTGKPSPTTLELVFPQVKKLAANERYLITEAFLAAGLSGPCLSVALTEAIEEQHPRRDDRFISLLLRYTEVTHSDNDSGILSSIAVGDVPLLRKMLKRPLTAQTSAAAMVKAMAINNQEVRYTIVELLLQAGSGREGDEVSAALSLLLATQPLDVQLFSLLLKLSNVDANFKDGEPVTLAVRDPDPAILELVVQYGKPTPETVNRGLDDLSKMPTTAAKAAKMSLLLRHNKQKDHLDVLLYNEVQTILQTPLDTRNYDVVGTLLSAGADINAHTAAAFCCAVKTSSTLLTDLMLSYKPTPDSLAAALRHSLNILIPSDRQDFTRKLVEAGAPASEVNRALNYALHAHSSDYQLIEVLSAYADSTDGKALGFAVEKQDAQAVELILAKSSRKYPATVLNTTFTQGVKLKDPEICASLLKRGVSGSEISDALIATSSDGNLPLVNLLMSHGANLEHQEGQAIVEACKSAAIPVLGALLHPTAQVKKHTLVKGFEAASVSVTELKDRTEVFRILLERGVAGEAVDRQLIAAGTYGDEGEPLVRLLLAYGADPDFNSGEAIWNATRGAALKSLKLMLGVEKANERQKRPSQDTLLKSLKASRKLSQEARYQVTEWLFAAGLEPSEDVHTALHRAVKEGEPDVRLIKLLLSHGASLLMNGCETLIDATQSFRVDVLEALLTVDIPGKDVSWTFQHAFTPETVETWMTEQGFQVAQMLLEKIGAEVGGEPLFPALNVAVDLYGTEKDALARQFATLLLQHGASVTCQDGLVLQKAAKTADSELIQLILDQGPDSHSVSMAFPHIFDADLSEDEILSLIEFFICYNNEGERLDVMVPTSPPILLRALDKYPRSEKLLQTLLDAGYYHDQLTTMRVMEEGDEEQVNLLLWALSQPQKRISSTPISLLIDRGAKVNFETRVSKQTPLMLAIKHRRPDLVKELLLAGADIDVADAGENTPMSLATAIGGELSTEMMRMLLAAGPSMNDGSLHNAARKLNLDAVIILIENGHDPDFPSIIHGGRSALGELCLNAAEAGPLSSSQEKKMEKVIAELIKQGSDLAVPDNGGKSILLLALHSTDPLPITRALLKAGVWKTINSPDHQWTDGTYTYSPTQYLLRILPPNSRDRSALLDLLKSYRCRDVYYANDGPQPEGAVNLPPELLRAERERRARAERIAKETEEHHIAIARTKEIATMQNKIFQARAELEDSRIRRQRDEEIEAVRSRQAVEEEGFAAELQRRKAEREASMKHERQLLEAGLTRARLVSEAELEMEERKQGQTKQWEQQRLQAAKQLSGVRVQERREMERIEAVSDARMVKRLGEHKKLVESQERLARSLNGAVPNGANGRRTVGYITGELD</sequence>
<dbReference type="PANTHER" id="PTHR24123:SF141">
    <property type="entry name" value="ANKYRIN 2, ISOFORM U"/>
    <property type="match status" value="1"/>
</dbReference>
<dbReference type="InterPro" id="IPR002110">
    <property type="entry name" value="Ankyrin_rpt"/>
</dbReference>
<reference evidence="6 7" key="1">
    <citation type="submission" date="2017-07" db="EMBL/GenBank/DDBJ databases">
        <title>Genome sequence of the Sordaria macrospora wild type strain R19027.</title>
        <authorList>
            <person name="Nowrousian M."/>
            <person name="Teichert I."/>
            <person name="Kueck U."/>
        </authorList>
    </citation>
    <scope>NUCLEOTIDE SEQUENCE [LARGE SCALE GENOMIC DNA]</scope>
    <source>
        <strain evidence="6 7">R19027</strain>
        <tissue evidence="6">Mycelium</tissue>
    </source>
</reference>
<dbReference type="EMBL" id="NMPR01000220">
    <property type="protein sequence ID" value="KAA8627943.1"/>
    <property type="molecule type" value="Genomic_DNA"/>
</dbReference>
<dbReference type="PROSITE" id="PS50297">
    <property type="entry name" value="ANK_REP_REGION"/>
    <property type="match status" value="2"/>
</dbReference>
<feature type="repeat" description="ANK" evidence="3">
    <location>
        <begin position="1413"/>
        <end position="1445"/>
    </location>
</feature>
<evidence type="ECO:0000313" key="7">
    <source>
        <dbReference type="Proteomes" id="UP000433876"/>
    </source>
</evidence>
<protein>
    <recommendedName>
        <fullName evidence="8">Ankyrin repeat containing protein</fullName>
    </recommendedName>
</protein>